<evidence type="ECO:0000256" key="1">
    <source>
        <dbReference type="ARBA" id="ARBA00022722"/>
    </source>
</evidence>
<accession>A0A1Q4NUP8</accession>
<dbReference type="GO" id="GO:0006259">
    <property type="term" value="P:DNA metabolic process"/>
    <property type="evidence" value="ECO:0007669"/>
    <property type="project" value="UniProtKB-ARBA"/>
</dbReference>
<organism evidence="5 6">
    <name type="scientific">Serratia marcescens</name>
    <dbReference type="NCBI Taxonomy" id="615"/>
    <lineage>
        <taxon>Bacteria</taxon>
        <taxon>Pseudomonadati</taxon>
        <taxon>Pseudomonadota</taxon>
        <taxon>Gammaproteobacteria</taxon>
        <taxon>Enterobacterales</taxon>
        <taxon>Yersiniaceae</taxon>
        <taxon>Serratia</taxon>
    </lineage>
</organism>
<dbReference type="EMBL" id="MJAO01000033">
    <property type="protein sequence ID" value="OKB64593.1"/>
    <property type="molecule type" value="Genomic_DNA"/>
</dbReference>
<feature type="domain" description="Exonuclease" evidence="4">
    <location>
        <begin position="7"/>
        <end position="182"/>
    </location>
</feature>
<evidence type="ECO:0000259" key="4">
    <source>
        <dbReference type="SMART" id="SM00479"/>
    </source>
</evidence>
<dbReference type="InterPro" id="IPR036397">
    <property type="entry name" value="RNaseH_sf"/>
</dbReference>
<keyword evidence="2" id="KW-0378">Hydrolase</keyword>
<keyword evidence="3" id="KW-0269">Exonuclease</keyword>
<evidence type="ECO:0000313" key="6">
    <source>
        <dbReference type="Proteomes" id="UP000185770"/>
    </source>
</evidence>
<name>A0A1Q4NUP8_SERMA</name>
<protein>
    <submittedName>
        <fullName evidence="5">DNA polymerase III subunit epsilon</fullName>
    </submittedName>
</protein>
<dbReference type="SMART" id="SM00479">
    <property type="entry name" value="EXOIII"/>
    <property type="match status" value="1"/>
</dbReference>
<dbReference type="GO" id="GO:0003676">
    <property type="term" value="F:nucleic acid binding"/>
    <property type="evidence" value="ECO:0007669"/>
    <property type="project" value="InterPro"/>
</dbReference>
<dbReference type="PANTHER" id="PTHR30231">
    <property type="entry name" value="DNA POLYMERASE III SUBUNIT EPSILON"/>
    <property type="match status" value="1"/>
</dbReference>
<reference evidence="5 6" key="1">
    <citation type="submission" date="2016-09" db="EMBL/GenBank/DDBJ databases">
        <title>Serratia marcescens MSU-97 and epiphytic antimycotic-producing bacteria.</title>
        <authorList>
            <person name="Matilla M.A."/>
        </authorList>
    </citation>
    <scope>NUCLEOTIDE SEQUENCE [LARGE SCALE GENOMIC DNA]</scope>
    <source>
        <strain evidence="5 6">MSU-97</strain>
    </source>
</reference>
<dbReference type="InterPro" id="IPR013520">
    <property type="entry name" value="Ribonucl_H"/>
</dbReference>
<evidence type="ECO:0000256" key="3">
    <source>
        <dbReference type="ARBA" id="ARBA00022839"/>
    </source>
</evidence>
<sequence>MQNNDELYVSVDIETSGPIPGEYSMLSIGACLVSDPKKSLYLTLQPDGVKCDPEALAVTGLDLDTLAREGLAPLNAMAELDKWLTSVCPAGKKAIFIGLNTPFDWSFVNYYFHKYLGKNPFGFTAIDIKAYFMGATGSRWRETKSSRMSAILKPCSEPSHNALDDARFQAELFALMLANWDNAKKNHGN</sequence>
<dbReference type="AlphaFoldDB" id="A0A1Q4NUP8"/>
<dbReference type="Proteomes" id="UP000185770">
    <property type="component" value="Unassembled WGS sequence"/>
</dbReference>
<keyword evidence="1" id="KW-0540">Nuclease</keyword>
<dbReference type="PANTHER" id="PTHR30231:SF4">
    <property type="entry name" value="PROTEIN NEN2"/>
    <property type="match status" value="1"/>
</dbReference>
<dbReference type="Pfam" id="PF00929">
    <property type="entry name" value="RNase_T"/>
    <property type="match status" value="1"/>
</dbReference>
<dbReference type="GO" id="GO:0008408">
    <property type="term" value="F:3'-5' exonuclease activity"/>
    <property type="evidence" value="ECO:0007669"/>
    <property type="project" value="TreeGrafter"/>
</dbReference>
<evidence type="ECO:0000256" key="2">
    <source>
        <dbReference type="ARBA" id="ARBA00022801"/>
    </source>
</evidence>
<dbReference type="Gene3D" id="3.30.420.10">
    <property type="entry name" value="Ribonuclease H-like superfamily/Ribonuclease H"/>
    <property type="match status" value="1"/>
</dbReference>
<dbReference type="CDD" id="cd06127">
    <property type="entry name" value="DEDDh"/>
    <property type="match status" value="1"/>
</dbReference>
<dbReference type="OrthoDB" id="9803925at2"/>
<dbReference type="SUPFAM" id="SSF53098">
    <property type="entry name" value="Ribonuclease H-like"/>
    <property type="match status" value="1"/>
</dbReference>
<dbReference type="RefSeq" id="WP_073534651.1">
    <property type="nucleotide sequence ID" value="NZ_MJAO01000033.1"/>
</dbReference>
<comment type="caution">
    <text evidence="5">The sequence shown here is derived from an EMBL/GenBank/DDBJ whole genome shotgun (WGS) entry which is preliminary data.</text>
</comment>
<dbReference type="InterPro" id="IPR012337">
    <property type="entry name" value="RNaseH-like_sf"/>
</dbReference>
<proteinExistence type="predicted"/>
<evidence type="ECO:0000313" key="5">
    <source>
        <dbReference type="EMBL" id="OKB64593.1"/>
    </source>
</evidence>
<gene>
    <name evidence="5" type="ORF">BHU62_21825</name>
</gene>